<feature type="signal peptide" evidence="3">
    <location>
        <begin position="1"/>
        <end position="30"/>
    </location>
</feature>
<feature type="chain" id="PRO_5005798457" description="MspA family protein" evidence="3">
    <location>
        <begin position="31"/>
        <end position="287"/>
    </location>
</feature>
<dbReference type="InterPro" id="IPR036435">
    <property type="entry name" value="Leukocidin/porin_MspA_sf"/>
</dbReference>
<dbReference type="STRING" id="1528099.AL705_04055"/>
<gene>
    <name evidence="4" type="ORF">AL705_04055</name>
</gene>
<evidence type="ECO:0000313" key="4">
    <source>
        <dbReference type="EMBL" id="ALE18953.1"/>
    </source>
</evidence>
<organism evidence="4 5">
    <name type="scientific">Lawsonella clevelandensis</name>
    <dbReference type="NCBI Taxonomy" id="1528099"/>
    <lineage>
        <taxon>Bacteria</taxon>
        <taxon>Bacillati</taxon>
        <taxon>Actinomycetota</taxon>
        <taxon>Actinomycetes</taxon>
        <taxon>Mycobacteriales</taxon>
        <taxon>Lawsonellaceae</taxon>
        <taxon>Lawsonella</taxon>
    </lineage>
</organism>
<keyword evidence="1 3" id="KW-0732">Signal</keyword>
<dbReference type="Pfam" id="PF09203">
    <property type="entry name" value="MspA"/>
    <property type="match status" value="1"/>
</dbReference>
<reference evidence="4 5" key="1">
    <citation type="journal article" date="2015" name="Genome Announc.">
        <title>Complete Genome Sequences for Two Strains of a Novel Fastidious, Partially Acid-Fast, Gram-Positive Corynebacterineae Bacterium, Derived from Human Clinical Samples.</title>
        <authorList>
            <person name="Nicholson A.C."/>
            <person name="Bell M."/>
            <person name="Humrighouse B.W."/>
            <person name="McQuiston J.R."/>
        </authorList>
    </citation>
    <scope>NUCLEOTIDE SEQUENCE [LARGE SCALE GENOMIC DNA]</scope>
    <source>
        <strain evidence="4 5">X1698</strain>
    </source>
</reference>
<dbReference type="PATRIC" id="fig|1562462.4.peg.823"/>
<dbReference type="InterPro" id="IPR015286">
    <property type="entry name" value="Porin_fam_mycobact-type"/>
</dbReference>
<name>A0A0M4ML50_9ACTN</name>
<proteinExistence type="predicted"/>
<sequence length="287" mass="29316">MFRFSSPARAAAAYGLSLILSAGISIPATAVTLPNKDQVRTIRGEDGRTITLSKLDERLRPVIPLAGNSFGHEGFIDLTGRVRLSSKGPRIKSAHLQVGYQVGCQVAITSLTVGGGNDVTLSPSVGRSATNTIGGNTGSHGSITPSISATPSISVTPSVNASAGSQGVGGGLSGTGGVSVTPGVSTTVGGNIGGSAQRSVTRSANLGMTMGHHNNWEATIVPGGVTTVIFADLPFTGYSHAGVKLTNLEFNIASCAGIVSIRSFVRLIYHTPISLDNVTVYGQPRYL</sequence>
<dbReference type="EMBL" id="CP012390">
    <property type="protein sequence ID" value="ALE18953.1"/>
    <property type="molecule type" value="Genomic_DNA"/>
</dbReference>
<evidence type="ECO:0000256" key="3">
    <source>
        <dbReference type="SAM" id="SignalP"/>
    </source>
</evidence>
<feature type="region of interest" description="Disordered" evidence="2">
    <location>
        <begin position="130"/>
        <end position="168"/>
    </location>
</feature>
<dbReference type="SUPFAM" id="SSF56959">
    <property type="entry name" value="Leukocidin-like"/>
    <property type="match status" value="1"/>
</dbReference>
<dbReference type="RefSeq" id="WP_053961918.1">
    <property type="nucleotide sequence ID" value="NZ_CP012390.1"/>
</dbReference>
<dbReference type="Gene3D" id="2.60.40.1650">
    <property type="entry name" value="Porin MspA (Ig-like beta-sandwich domain)"/>
    <property type="match status" value="2"/>
</dbReference>
<dbReference type="OrthoDB" id="4406952at2"/>
<evidence type="ECO:0008006" key="6">
    <source>
        <dbReference type="Google" id="ProtNLM"/>
    </source>
</evidence>
<accession>A0A0M4ML50</accession>
<evidence type="ECO:0000256" key="1">
    <source>
        <dbReference type="ARBA" id="ARBA00022729"/>
    </source>
</evidence>
<evidence type="ECO:0000313" key="5">
    <source>
        <dbReference type="Proteomes" id="UP000068137"/>
    </source>
</evidence>
<dbReference type="Proteomes" id="UP000068137">
    <property type="component" value="Chromosome"/>
</dbReference>
<protein>
    <recommendedName>
        <fullName evidence="6">MspA family protein</fullName>
    </recommendedName>
</protein>
<feature type="compositionally biased region" description="Low complexity" evidence="2">
    <location>
        <begin position="142"/>
        <end position="159"/>
    </location>
</feature>
<dbReference type="AlphaFoldDB" id="A0A0M4ML50"/>
<evidence type="ECO:0000256" key="2">
    <source>
        <dbReference type="SAM" id="MobiDB-lite"/>
    </source>
</evidence>
<dbReference type="KEGG" id="cbq:AL705_04055"/>